<dbReference type="InterPro" id="IPR050653">
    <property type="entry name" value="Prot_Inhib_GrowthFact_Antg"/>
</dbReference>
<feature type="chain" id="PRO_5035853432" description="Kazal-like domain-containing protein" evidence="4">
    <location>
        <begin position="17"/>
        <end position="619"/>
    </location>
</feature>
<dbReference type="AlphaFoldDB" id="A0A8S3Q9D1"/>
<keyword evidence="2" id="KW-0722">Serine protease inhibitor</keyword>
<proteinExistence type="predicted"/>
<keyword evidence="3" id="KW-1015">Disulfide bond</keyword>
<evidence type="ECO:0000259" key="5">
    <source>
        <dbReference type="PROSITE" id="PS51465"/>
    </source>
</evidence>
<dbReference type="PANTHER" id="PTHR10913:SF45">
    <property type="entry name" value="FOLLISTATIN, ISOFORM A-RELATED"/>
    <property type="match status" value="1"/>
</dbReference>
<dbReference type="SUPFAM" id="SSF100895">
    <property type="entry name" value="Kazal-type serine protease inhibitors"/>
    <property type="match status" value="9"/>
</dbReference>
<dbReference type="GO" id="GO:0004867">
    <property type="term" value="F:serine-type endopeptidase inhibitor activity"/>
    <property type="evidence" value="ECO:0007669"/>
    <property type="project" value="UniProtKB-KW"/>
</dbReference>
<dbReference type="EMBL" id="CAJPWZ010000372">
    <property type="protein sequence ID" value="CAG2191854.1"/>
    <property type="molecule type" value="Genomic_DNA"/>
</dbReference>
<dbReference type="InterPro" id="IPR036058">
    <property type="entry name" value="Kazal_dom_sf"/>
</dbReference>
<evidence type="ECO:0000256" key="1">
    <source>
        <dbReference type="ARBA" id="ARBA00022690"/>
    </source>
</evidence>
<dbReference type="InterPro" id="IPR002350">
    <property type="entry name" value="Kazal_dom"/>
</dbReference>
<dbReference type="CDD" id="cd00104">
    <property type="entry name" value="KAZAL_FS"/>
    <property type="match status" value="6"/>
</dbReference>
<keyword evidence="1" id="KW-0646">Protease inhibitor</keyword>
<feature type="signal peptide" evidence="4">
    <location>
        <begin position="1"/>
        <end position="16"/>
    </location>
</feature>
<sequence length="619" mass="68295">MLWSILLIAVVDVALGQTNCHRTCTSQYSPVCGSDGKTYSNQCRLNVAICYSKAKGINLHYAHRGSCSHVTHTPPIHYSCKDVCDEEVQLACGTDGTTYHNRCFLNLANCDATKTGDHVGYAHSGECSETDKNCPHTCDNHIDPVCSTGNITFKNPCWLTMYGCKYAHLSSTLSDRYHMAHNGSCDGTDPYASTTMLDCSSYMTHGSIAGEGSTGHLWTCPREHEYLCGADHHTYPGPCYYCRRMDYSKKLDVALGQTNCHRTCTSQYAPVCGSDGKTYSNQCLLSVAICYSKAKGINLHYSHRGSCSHVVTHRPPIHSSYSCKDVCDEELQLACGTDGNTYHNRCFLNLANCEATKTGDHVVYAHSGECSERDKTCPHTCDNHLDPVCSTGNVTYKNPCLLVIYGCRYAHLSSTSSDKYHMAHNGSCDGTVPYASTTMLDCSSYMTHGSIAGEGNTGHLWTCPRENELLCGADHHTYAGPCSYCRRMDYSKKLGNQCLLDEAICSKGKGLHLLHIGSCGHVTHQPPTHPKYSCKDVCDEELQLACGTDGNTYQNACWLTMYGCKYSHLSSTNSDRYHMAHNGSCDGTDPYASTTMVRKRVIILHFPHEFIYIMKRVTN</sequence>
<comment type="caution">
    <text evidence="6">The sequence shown here is derived from an EMBL/GenBank/DDBJ whole genome shotgun (WGS) entry which is preliminary data.</text>
</comment>
<protein>
    <recommendedName>
        <fullName evidence="5">Kazal-like domain-containing protein</fullName>
    </recommendedName>
</protein>
<evidence type="ECO:0000313" key="6">
    <source>
        <dbReference type="EMBL" id="CAG2191854.1"/>
    </source>
</evidence>
<keyword evidence="7" id="KW-1185">Reference proteome</keyword>
<organism evidence="6 7">
    <name type="scientific">Mytilus edulis</name>
    <name type="common">Blue mussel</name>
    <dbReference type="NCBI Taxonomy" id="6550"/>
    <lineage>
        <taxon>Eukaryota</taxon>
        <taxon>Metazoa</taxon>
        <taxon>Spiralia</taxon>
        <taxon>Lophotrochozoa</taxon>
        <taxon>Mollusca</taxon>
        <taxon>Bivalvia</taxon>
        <taxon>Autobranchia</taxon>
        <taxon>Pteriomorphia</taxon>
        <taxon>Mytilida</taxon>
        <taxon>Mytiloidea</taxon>
        <taxon>Mytilidae</taxon>
        <taxon>Mytilinae</taxon>
        <taxon>Mytilus</taxon>
    </lineage>
</organism>
<gene>
    <name evidence="6" type="ORF">MEDL_7053</name>
</gene>
<evidence type="ECO:0000313" key="7">
    <source>
        <dbReference type="Proteomes" id="UP000683360"/>
    </source>
</evidence>
<dbReference type="Pfam" id="PF07648">
    <property type="entry name" value="Kazal_2"/>
    <property type="match status" value="2"/>
</dbReference>
<dbReference type="Proteomes" id="UP000683360">
    <property type="component" value="Unassembled WGS sequence"/>
</dbReference>
<dbReference type="Gene3D" id="3.30.60.30">
    <property type="match status" value="7"/>
</dbReference>
<feature type="domain" description="Kazal-like" evidence="5">
    <location>
        <begin position="317"/>
        <end position="370"/>
    </location>
</feature>
<evidence type="ECO:0000256" key="2">
    <source>
        <dbReference type="ARBA" id="ARBA00022900"/>
    </source>
</evidence>
<dbReference type="OrthoDB" id="6060061at2759"/>
<feature type="domain" description="Kazal-like" evidence="5">
    <location>
        <begin position="130"/>
        <end position="187"/>
    </location>
</feature>
<feature type="domain" description="Kazal-like" evidence="5">
    <location>
        <begin position="74"/>
        <end position="129"/>
    </location>
</feature>
<evidence type="ECO:0000256" key="4">
    <source>
        <dbReference type="SAM" id="SignalP"/>
    </source>
</evidence>
<feature type="domain" description="Kazal-like" evidence="5">
    <location>
        <begin position="254"/>
        <end position="309"/>
    </location>
</feature>
<accession>A0A8S3Q9D1</accession>
<dbReference type="PANTHER" id="PTHR10913">
    <property type="entry name" value="FOLLISTATIN-RELATED"/>
    <property type="match status" value="1"/>
</dbReference>
<dbReference type="GO" id="GO:0005576">
    <property type="term" value="C:extracellular region"/>
    <property type="evidence" value="ECO:0007669"/>
    <property type="project" value="TreeGrafter"/>
</dbReference>
<reference evidence="6" key="1">
    <citation type="submission" date="2021-03" db="EMBL/GenBank/DDBJ databases">
        <authorList>
            <person name="Bekaert M."/>
        </authorList>
    </citation>
    <scope>NUCLEOTIDE SEQUENCE</scope>
</reference>
<feature type="domain" description="Kazal-like" evidence="5">
    <location>
        <begin position="371"/>
        <end position="430"/>
    </location>
</feature>
<dbReference type="GO" id="GO:0030154">
    <property type="term" value="P:cell differentiation"/>
    <property type="evidence" value="ECO:0007669"/>
    <property type="project" value="TreeGrafter"/>
</dbReference>
<feature type="domain" description="Kazal-like" evidence="5">
    <location>
        <begin position="14"/>
        <end position="69"/>
    </location>
</feature>
<dbReference type="PROSITE" id="PS51465">
    <property type="entry name" value="KAZAL_2"/>
    <property type="match status" value="8"/>
</dbReference>
<feature type="domain" description="Kazal-like" evidence="5">
    <location>
        <begin position="436"/>
        <end position="521"/>
    </location>
</feature>
<feature type="domain" description="Kazal-like" evidence="5">
    <location>
        <begin position="528"/>
        <end position="587"/>
    </location>
</feature>
<evidence type="ECO:0000256" key="3">
    <source>
        <dbReference type="ARBA" id="ARBA00023157"/>
    </source>
</evidence>
<dbReference type="SMART" id="SM00280">
    <property type="entry name" value="KAZAL"/>
    <property type="match status" value="8"/>
</dbReference>
<keyword evidence="4" id="KW-0732">Signal</keyword>
<name>A0A8S3Q9D1_MYTED</name>
<dbReference type="Pfam" id="PF00050">
    <property type="entry name" value="Kazal_1"/>
    <property type="match status" value="7"/>
</dbReference>